<sequence>MLSVVLLAVVGVLGRVFGWLLLTTTLGPTAYLLLAHPDSEAAQVRNAVLGHTAATIWGLACLAVFGLWSNPSVVEQHGDSLQQIGAQALAVGLTLLALLVLNADHPPAAATALLITSGITRPGPPLYGMLVGLAIVITAAALLAKIPWLRQRTRQTVEDQSR</sequence>
<evidence type="ECO:0000256" key="1">
    <source>
        <dbReference type="SAM" id="Phobius"/>
    </source>
</evidence>
<dbReference type="PANTHER" id="PTHR33741:SF5">
    <property type="entry name" value="TRANSMEMBRANE PROTEIN DDB_G0269096-RELATED"/>
    <property type="match status" value="1"/>
</dbReference>
<organism evidence="3 4">
    <name type="scientific">Streptomyces silvisoli</name>
    <dbReference type="NCBI Taxonomy" id="3034235"/>
    <lineage>
        <taxon>Bacteria</taxon>
        <taxon>Bacillati</taxon>
        <taxon>Actinomycetota</taxon>
        <taxon>Actinomycetes</taxon>
        <taxon>Kitasatosporales</taxon>
        <taxon>Streptomycetaceae</taxon>
        <taxon>Streptomyces</taxon>
    </lineage>
</organism>
<dbReference type="InterPro" id="IPR058581">
    <property type="entry name" value="TM_HPP"/>
</dbReference>
<feature type="transmembrane region" description="Helical" evidence="1">
    <location>
        <begin position="126"/>
        <end position="144"/>
    </location>
</feature>
<dbReference type="Proteomes" id="UP001216579">
    <property type="component" value="Unassembled WGS sequence"/>
</dbReference>
<dbReference type="PANTHER" id="PTHR33741">
    <property type="entry name" value="TRANSMEMBRANE PROTEIN DDB_G0269096-RELATED"/>
    <property type="match status" value="1"/>
</dbReference>
<feature type="transmembrane region" description="Helical" evidence="1">
    <location>
        <begin position="48"/>
        <end position="68"/>
    </location>
</feature>
<dbReference type="Pfam" id="PF04982">
    <property type="entry name" value="TM_HPP"/>
    <property type="match status" value="1"/>
</dbReference>
<keyword evidence="1" id="KW-0812">Transmembrane</keyword>
<name>A0ABT5ZQ32_9ACTN</name>
<keyword evidence="1" id="KW-1133">Transmembrane helix</keyword>
<dbReference type="EMBL" id="JARJBC010000014">
    <property type="protein sequence ID" value="MDF3291933.1"/>
    <property type="molecule type" value="Genomic_DNA"/>
</dbReference>
<dbReference type="RefSeq" id="WP_276095069.1">
    <property type="nucleotide sequence ID" value="NZ_JARJBC010000014.1"/>
</dbReference>
<dbReference type="InterPro" id="IPR007065">
    <property type="entry name" value="HPP"/>
</dbReference>
<comment type="caution">
    <text evidence="3">The sequence shown here is derived from an EMBL/GenBank/DDBJ whole genome shotgun (WGS) entry which is preliminary data.</text>
</comment>
<evidence type="ECO:0000313" key="4">
    <source>
        <dbReference type="Proteomes" id="UP001216579"/>
    </source>
</evidence>
<gene>
    <name evidence="3" type="ORF">P3G67_22435</name>
</gene>
<accession>A0ABT5ZQ32</accession>
<protein>
    <submittedName>
        <fullName evidence="3">HPP family protein</fullName>
    </submittedName>
</protein>
<feature type="transmembrane region" description="Helical" evidence="1">
    <location>
        <begin position="80"/>
        <end position="101"/>
    </location>
</feature>
<keyword evidence="4" id="KW-1185">Reference proteome</keyword>
<reference evidence="3 4" key="1">
    <citation type="submission" date="2023-03" db="EMBL/GenBank/DDBJ databases">
        <title>Draft genome sequence of Streptomyces sp. RB6PN23 isolated from peat swamp forest in Thailand.</title>
        <authorList>
            <person name="Klaysubun C."/>
            <person name="Duangmal K."/>
        </authorList>
    </citation>
    <scope>NUCLEOTIDE SEQUENCE [LARGE SCALE GENOMIC DNA]</scope>
    <source>
        <strain evidence="3 4">RB6PN23</strain>
    </source>
</reference>
<feature type="domain" description="HPP transmembrane region" evidence="2">
    <location>
        <begin position="3"/>
        <end position="147"/>
    </location>
</feature>
<proteinExistence type="predicted"/>
<evidence type="ECO:0000259" key="2">
    <source>
        <dbReference type="Pfam" id="PF04982"/>
    </source>
</evidence>
<evidence type="ECO:0000313" key="3">
    <source>
        <dbReference type="EMBL" id="MDF3291933.1"/>
    </source>
</evidence>
<keyword evidence="1" id="KW-0472">Membrane</keyword>